<dbReference type="PANTHER" id="PTHR42711">
    <property type="entry name" value="ABC TRANSPORTER ATP-BINDING PROTEIN"/>
    <property type="match status" value="1"/>
</dbReference>
<evidence type="ECO:0000256" key="2">
    <source>
        <dbReference type="ARBA" id="ARBA00022448"/>
    </source>
</evidence>
<evidence type="ECO:0000313" key="6">
    <source>
        <dbReference type="EMBL" id="OGM05155.1"/>
    </source>
</evidence>
<dbReference type="PANTHER" id="PTHR42711:SF5">
    <property type="entry name" value="ABC TRANSPORTER ATP-BINDING PROTEIN NATA"/>
    <property type="match status" value="1"/>
</dbReference>
<gene>
    <name evidence="6" type="ORF">A2008_01220</name>
</gene>
<keyword evidence="2" id="KW-0813">Transport</keyword>
<keyword evidence="3" id="KW-0547">Nucleotide-binding</keyword>
<protein>
    <recommendedName>
        <fullName evidence="5">ABC transporter domain-containing protein</fullName>
    </recommendedName>
</protein>
<evidence type="ECO:0000256" key="1">
    <source>
        <dbReference type="ARBA" id="ARBA00005417"/>
    </source>
</evidence>
<evidence type="ECO:0000256" key="3">
    <source>
        <dbReference type="ARBA" id="ARBA00022741"/>
    </source>
</evidence>
<dbReference type="InterPro" id="IPR027417">
    <property type="entry name" value="P-loop_NTPase"/>
</dbReference>
<dbReference type="InterPro" id="IPR050763">
    <property type="entry name" value="ABC_transporter_ATP-binding"/>
</dbReference>
<dbReference type="GO" id="GO:0016887">
    <property type="term" value="F:ATP hydrolysis activity"/>
    <property type="evidence" value="ECO:0007669"/>
    <property type="project" value="InterPro"/>
</dbReference>
<dbReference type="Pfam" id="PF00005">
    <property type="entry name" value="ABC_tran"/>
    <property type="match status" value="1"/>
</dbReference>
<organism evidence="6 7">
    <name type="scientific">Candidatus Wallbacteria bacterium GWC2_49_35</name>
    <dbReference type="NCBI Taxonomy" id="1817813"/>
    <lineage>
        <taxon>Bacteria</taxon>
        <taxon>Candidatus Walliibacteriota</taxon>
    </lineage>
</organism>
<dbReference type="EMBL" id="MGFH01000122">
    <property type="protein sequence ID" value="OGM05155.1"/>
    <property type="molecule type" value="Genomic_DNA"/>
</dbReference>
<comment type="similarity">
    <text evidence="1">Belongs to the ABC transporter superfamily.</text>
</comment>
<dbReference type="InterPro" id="IPR003439">
    <property type="entry name" value="ABC_transporter-like_ATP-bd"/>
</dbReference>
<dbReference type="AlphaFoldDB" id="A0A1F7WST8"/>
<dbReference type="STRING" id="1817813.A2008_01220"/>
<dbReference type="InterPro" id="IPR003593">
    <property type="entry name" value="AAA+_ATPase"/>
</dbReference>
<sequence length="334" mass="37069">MAIAIKTNDLSRTFSDDGEKKGGLFWALRDVNIEIPDGMIFGLLGPNGAGKTTLIKILSTLLLPSAGEALVAGYNVDNEYDKIRPVINMVSGGENCGYGILTVAENLWMFTQFYGIPTKPAMKRIKELLEIMNLTEKADTKINKLSTGMRQKMNFIRGFVTDPKILFLDEPTLGLDVNAARETRKFVMNWVKTAEEPKTVILTTHYMQEADEMCDRLAIIDHGKILAEDTPRSLKKQESGGISYNITVGYKDFDAEGLRKIPGVASFAHSVLDEQGMIEMVFILQTDAALAKIIEKINSDGFSINNIQKTEFTLEDAFIKLVGRRLSNGESDAR</sequence>
<accession>A0A1F7WST8</accession>
<dbReference type="PROSITE" id="PS50893">
    <property type="entry name" value="ABC_TRANSPORTER_2"/>
    <property type="match status" value="1"/>
</dbReference>
<evidence type="ECO:0000313" key="7">
    <source>
        <dbReference type="Proteomes" id="UP000178735"/>
    </source>
</evidence>
<name>A0A1F7WST8_9BACT</name>
<dbReference type="Proteomes" id="UP000178735">
    <property type="component" value="Unassembled WGS sequence"/>
</dbReference>
<feature type="domain" description="ABC transporter" evidence="5">
    <location>
        <begin position="5"/>
        <end position="247"/>
    </location>
</feature>
<dbReference type="GO" id="GO:0005524">
    <property type="term" value="F:ATP binding"/>
    <property type="evidence" value="ECO:0007669"/>
    <property type="project" value="UniProtKB-KW"/>
</dbReference>
<dbReference type="SUPFAM" id="SSF52540">
    <property type="entry name" value="P-loop containing nucleoside triphosphate hydrolases"/>
    <property type="match status" value="1"/>
</dbReference>
<proteinExistence type="inferred from homology"/>
<reference evidence="6 7" key="1">
    <citation type="journal article" date="2016" name="Nat. Commun.">
        <title>Thousands of microbial genomes shed light on interconnected biogeochemical processes in an aquifer system.</title>
        <authorList>
            <person name="Anantharaman K."/>
            <person name="Brown C.T."/>
            <person name="Hug L.A."/>
            <person name="Sharon I."/>
            <person name="Castelle C.J."/>
            <person name="Probst A.J."/>
            <person name="Thomas B.C."/>
            <person name="Singh A."/>
            <person name="Wilkins M.J."/>
            <person name="Karaoz U."/>
            <person name="Brodie E.L."/>
            <person name="Williams K.H."/>
            <person name="Hubbard S.S."/>
            <person name="Banfield J.F."/>
        </authorList>
    </citation>
    <scope>NUCLEOTIDE SEQUENCE [LARGE SCALE GENOMIC DNA]</scope>
</reference>
<evidence type="ECO:0000259" key="5">
    <source>
        <dbReference type="PROSITE" id="PS50893"/>
    </source>
</evidence>
<keyword evidence="4" id="KW-0067">ATP-binding</keyword>
<evidence type="ECO:0000256" key="4">
    <source>
        <dbReference type="ARBA" id="ARBA00022840"/>
    </source>
</evidence>
<dbReference type="Gene3D" id="3.40.50.300">
    <property type="entry name" value="P-loop containing nucleotide triphosphate hydrolases"/>
    <property type="match status" value="1"/>
</dbReference>
<comment type="caution">
    <text evidence="6">The sequence shown here is derived from an EMBL/GenBank/DDBJ whole genome shotgun (WGS) entry which is preliminary data.</text>
</comment>
<dbReference type="SMART" id="SM00382">
    <property type="entry name" value="AAA"/>
    <property type="match status" value="1"/>
</dbReference>